<protein>
    <submittedName>
        <fullName evidence="2">PfaD family polyunsaturated fatty acid/polyketide biosynthesis protein</fullName>
    </submittedName>
</protein>
<organism evidence="2 3">
    <name type="scientific">Pendulispora rubella</name>
    <dbReference type="NCBI Taxonomy" id="2741070"/>
    <lineage>
        <taxon>Bacteria</taxon>
        <taxon>Pseudomonadati</taxon>
        <taxon>Myxococcota</taxon>
        <taxon>Myxococcia</taxon>
        <taxon>Myxococcales</taxon>
        <taxon>Sorangiineae</taxon>
        <taxon>Pendulisporaceae</taxon>
        <taxon>Pendulispora</taxon>
    </lineage>
</organism>
<dbReference type="PANTHER" id="PTHR32332">
    <property type="entry name" value="2-NITROPROPANE DIOXYGENASE"/>
    <property type="match status" value="1"/>
</dbReference>
<keyword evidence="3" id="KW-1185">Reference proteome</keyword>
<dbReference type="EMBL" id="CP089983">
    <property type="protein sequence ID" value="WXB02667.1"/>
    <property type="molecule type" value="Genomic_DNA"/>
</dbReference>
<dbReference type="InterPro" id="IPR049489">
    <property type="entry name" value="FabD-like_helical_ins"/>
</dbReference>
<dbReference type="SUPFAM" id="SSF51412">
    <property type="entry name" value="Inosine monophosphate dehydrogenase (IMPDH)"/>
    <property type="match status" value="1"/>
</dbReference>
<dbReference type="InterPro" id="IPR014179">
    <property type="entry name" value="PfaD-like_TIM-barrel"/>
</dbReference>
<dbReference type="PANTHER" id="PTHR32332:SF20">
    <property type="entry name" value="2-NITROPROPANE DIOXYGENASE-LIKE PROTEIN"/>
    <property type="match status" value="1"/>
</dbReference>
<evidence type="ECO:0000259" key="1">
    <source>
        <dbReference type="Pfam" id="PF21607"/>
    </source>
</evidence>
<dbReference type="Proteomes" id="UP001374803">
    <property type="component" value="Chromosome"/>
</dbReference>
<dbReference type="Gene3D" id="3.20.20.70">
    <property type="entry name" value="Aldolase class I"/>
    <property type="match status" value="1"/>
</dbReference>
<accession>A0ABZ2L240</accession>
<dbReference type="InterPro" id="IPR013785">
    <property type="entry name" value="Aldolase_TIM"/>
</dbReference>
<dbReference type="RefSeq" id="WP_394832296.1">
    <property type="nucleotide sequence ID" value="NZ_CP089929.1"/>
</dbReference>
<feature type="domain" description="[Acyl-carrier-protein] S-malonyltransferase-like inserted helical" evidence="1">
    <location>
        <begin position="330"/>
        <end position="410"/>
    </location>
</feature>
<evidence type="ECO:0000313" key="2">
    <source>
        <dbReference type="EMBL" id="WXB02667.1"/>
    </source>
</evidence>
<gene>
    <name evidence="2" type="ORF">LVJ94_37840</name>
</gene>
<reference evidence="2" key="1">
    <citation type="submission" date="2021-12" db="EMBL/GenBank/DDBJ databases">
        <title>Discovery of the Pendulisporaceae a myxobacterial family with distinct sporulation behavior and unique specialized metabolism.</title>
        <authorList>
            <person name="Garcia R."/>
            <person name="Popoff A."/>
            <person name="Bader C.D."/>
            <person name="Loehr J."/>
            <person name="Walesch S."/>
            <person name="Walt C."/>
            <person name="Boldt J."/>
            <person name="Bunk B."/>
            <person name="Haeckl F.J.F.P.J."/>
            <person name="Gunesch A.P."/>
            <person name="Birkelbach J."/>
            <person name="Nuebel U."/>
            <person name="Pietschmann T."/>
            <person name="Bach T."/>
            <person name="Mueller R."/>
        </authorList>
    </citation>
    <scope>NUCLEOTIDE SEQUENCE</scope>
    <source>
        <strain evidence="2">MSr11367</strain>
    </source>
</reference>
<dbReference type="Pfam" id="PF21607">
    <property type="entry name" value="FabD_helical_ins"/>
    <property type="match status" value="1"/>
</dbReference>
<dbReference type="CDD" id="cd04742">
    <property type="entry name" value="NPD_FabD"/>
    <property type="match status" value="1"/>
</dbReference>
<name>A0ABZ2L240_9BACT</name>
<evidence type="ECO:0000313" key="3">
    <source>
        <dbReference type="Proteomes" id="UP001374803"/>
    </source>
</evidence>
<proteinExistence type="predicted"/>
<sequence>MATLERMPDPAETLTGNLGSATFRKDYGIKYAYLAGGMYRGIASSELVIALGKAGLMGFLGSAGLSQSRIAADIDSIQKALSDTQAYGVNLVCNLMDPATELETVKLYVKKGIKRLEASAFMQMTPALVWYRLQGLRRDIDRTVICDHKILGKISRPEVATAFMSPAPEHVVSRLLAERRITAEQAEMSKHVPMSDDICVEADSGGHTDQGVAMVLFPAIKRLSQVLLSQHGYKKAPRIGLAGGIGTPEAALAAFIMGADFILTGSINQCTVEAGISDAVKDMLQDINVQDTDYAPAGDMFELGARVQVLKKGVLFPTRANKLFMLYSHYNALEEIPETIQRQLQDKYFKKSFAEIWRETVEYFVSKGQQAIIDKANRNPKQKMALVFRWYFAYSARLAFAGNETDRVDYQVHTGPALGAFNQWVKGTELENWRTRHVDKIAEKLMRETAILLSQRLRAISHMDRH</sequence>
<dbReference type="NCBIfam" id="TIGR02814">
    <property type="entry name" value="pfaD_fam"/>
    <property type="match status" value="1"/>
</dbReference>